<proteinExistence type="predicted"/>
<organism evidence="1 2">
    <name type="scientific">Rhizophagus irregularis</name>
    <dbReference type="NCBI Taxonomy" id="588596"/>
    <lineage>
        <taxon>Eukaryota</taxon>
        <taxon>Fungi</taxon>
        <taxon>Fungi incertae sedis</taxon>
        <taxon>Mucoromycota</taxon>
        <taxon>Glomeromycotina</taxon>
        <taxon>Glomeromycetes</taxon>
        <taxon>Glomerales</taxon>
        <taxon>Glomeraceae</taxon>
        <taxon>Rhizophagus</taxon>
    </lineage>
</organism>
<evidence type="ECO:0000313" key="2">
    <source>
        <dbReference type="Proteomes" id="UP000234323"/>
    </source>
</evidence>
<comment type="caution">
    <text evidence="1">The sequence shown here is derived from an EMBL/GenBank/DDBJ whole genome shotgun (WGS) entry which is preliminary data.</text>
</comment>
<gene>
    <name evidence="1" type="ORF">RhiirA4_491270</name>
</gene>
<dbReference type="EMBL" id="LLXI01009268">
    <property type="protein sequence ID" value="PKY63178.1"/>
    <property type="molecule type" value="Genomic_DNA"/>
</dbReference>
<evidence type="ECO:0000313" key="1">
    <source>
        <dbReference type="EMBL" id="PKY63178.1"/>
    </source>
</evidence>
<accession>A0A2I1HWD0</accession>
<dbReference type="Proteomes" id="UP000234323">
    <property type="component" value="Unassembled WGS sequence"/>
</dbReference>
<keyword evidence="2" id="KW-1185">Reference proteome</keyword>
<dbReference type="VEuPathDB" id="FungiDB:FUN_010896"/>
<dbReference type="VEuPathDB" id="FungiDB:RhiirA1_484042"/>
<protein>
    <submittedName>
        <fullName evidence="1">Uncharacterized protein</fullName>
    </submittedName>
</protein>
<dbReference type="AlphaFoldDB" id="A0A2I1HWD0"/>
<name>A0A2I1HWD0_9GLOM</name>
<sequence>MDKGNETQVLIETEFTNLNISDKDSSTINISHKHCSYCGKPFIEELWCKKCDPRRMIEGWTSGNNDIDKFIKDTIYNKLNELYSNIFLEWVPFDKFKDVKQIGI</sequence>
<feature type="non-terminal residue" evidence="1">
    <location>
        <position position="104"/>
    </location>
</feature>
<reference evidence="1 2" key="1">
    <citation type="submission" date="2015-10" db="EMBL/GenBank/DDBJ databases">
        <title>Genome analyses suggest a sexual origin of heterokaryosis in a supposedly ancient asexual fungus.</title>
        <authorList>
            <person name="Ropars J."/>
            <person name="Sedzielewska K."/>
            <person name="Noel J."/>
            <person name="Charron P."/>
            <person name="Farinelli L."/>
            <person name="Marton T."/>
            <person name="Kruger M."/>
            <person name="Pelin A."/>
            <person name="Brachmann A."/>
            <person name="Corradi N."/>
        </authorList>
    </citation>
    <scope>NUCLEOTIDE SEQUENCE [LARGE SCALE GENOMIC DNA]</scope>
    <source>
        <strain evidence="1 2">A4</strain>
    </source>
</reference>